<organism evidence="3 4">
    <name type="scientific">Levilactobacillus paucivorans</name>
    <dbReference type="NCBI Taxonomy" id="616990"/>
    <lineage>
        <taxon>Bacteria</taxon>
        <taxon>Bacillati</taxon>
        <taxon>Bacillota</taxon>
        <taxon>Bacilli</taxon>
        <taxon>Lactobacillales</taxon>
        <taxon>Lactobacillaceae</taxon>
        <taxon>Levilactobacillus</taxon>
    </lineage>
</organism>
<feature type="domain" description="DUF4097" evidence="2">
    <location>
        <begin position="68"/>
        <end position="214"/>
    </location>
</feature>
<keyword evidence="1" id="KW-0812">Transmembrane</keyword>
<accession>A0A0R2M1P9</accession>
<proteinExistence type="predicted"/>
<dbReference type="InterPro" id="IPR025164">
    <property type="entry name" value="Toastrack_DUF4097"/>
</dbReference>
<keyword evidence="1" id="KW-1133">Transmembrane helix</keyword>
<evidence type="ECO:0000313" key="4">
    <source>
        <dbReference type="Proteomes" id="UP000051906"/>
    </source>
</evidence>
<reference evidence="3 4" key="1">
    <citation type="journal article" date="2015" name="Genome Announc.">
        <title>Expanding the biotechnology potential of lactobacilli through comparative genomics of 213 strains and associated genera.</title>
        <authorList>
            <person name="Sun Z."/>
            <person name="Harris H.M."/>
            <person name="McCann A."/>
            <person name="Guo C."/>
            <person name="Argimon S."/>
            <person name="Zhang W."/>
            <person name="Yang X."/>
            <person name="Jeffery I.B."/>
            <person name="Cooney J.C."/>
            <person name="Kagawa T.F."/>
            <person name="Liu W."/>
            <person name="Song Y."/>
            <person name="Salvetti E."/>
            <person name="Wrobel A."/>
            <person name="Rasinkangas P."/>
            <person name="Parkhill J."/>
            <person name="Rea M.C."/>
            <person name="O'Sullivan O."/>
            <person name="Ritari J."/>
            <person name="Douillard F.P."/>
            <person name="Paul Ross R."/>
            <person name="Yang R."/>
            <person name="Briner A.E."/>
            <person name="Felis G.E."/>
            <person name="de Vos W.M."/>
            <person name="Barrangou R."/>
            <person name="Klaenhammer T.R."/>
            <person name="Caufield P.W."/>
            <person name="Cui Y."/>
            <person name="Zhang H."/>
            <person name="O'Toole P.W."/>
        </authorList>
    </citation>
    <scope>NUCLEOTIDE SEQUENCE [LARGE SCALE GENOMIC DNA]</scope>
    <source>
        <strain evidence="3 4">DSM 22467</strain>
    </source>
</reference>
<evidence type="ECO:0000313" key="3">
    <source>
        <dbReference type="EMBL" id="KRO04691.1"/>
    </source>
</evidence>
<dbReference type="OrthoDB" id="2289350at2"/>
<dbReference type="PATRIC" id="fig|616990.3.peg.941"/>
<comment type="caution">
    <text evidence="3">The sequence shown here is derived from an EMBL/GenBank/DDBJ whole genome shotgun (WGS) entry which is preliminary data.</text>
</comment>
<name>A0A0R2M1P9_9LACO</name>
<evidence type="ECO:0000259" key="2">
    <source>
        <dbReference type="Pfam" id="PF13349"/>
    </source>
</evidence>
<keyword evidence="4" id="KW-1185">Reference proteome</keyword>
<keyword evidence="1" id="KW-0472">Membrane</keyword>
<protein>
    <recommendedName>
        <fullName evidence="2">DUF4097 domain-containing protein</fullName>
    </recommendedName>
</protein>
<sequence>MNESLKGSFKLKESSTMKKFFLILTIIILVLIAGIIGITASQRRFTVTTGRLERLTNQTLPLTTQPRQLHLAVRTAQVTIRTGSTPAITLNQVAKSQYKVEATADRLSITEPLAHQHQLAIGHTPTITITLPTDQVDRLQINQLNGTLKLHALTINTVQITHQNGTTTADHLTVRQGGSLIKRNGATTLTDLITQGLQVSVKTGQAKLNGQRVASNHQSYHQAGQHPLIIRSGNGQVKLTTAE</sequence>
<feature type="transmembrane region" description="Helical" evidence="1">
    <location>
        <begin position="20"/>
        <end position="40"/>
    </location>
</feature>
<evidence type="ECO:0000256" key="1">
    <source>
        <dbReference type="SAM" id="Phobius"/>
    </source>
</evidence>
<dbReference type="EMBL" id="JQCA01000025">
    <property type="protein sequence ID" value="KRO04691.1"/>
    <property type="molecule type" value="Genomic_DNA"/>
</dbReference>
<dbReference type="AlphaFoldDB" id="A0A0R2M1P9"/>
<gene>
    <name evidence="3" type="ORF">IV54_GL000865</name>
</gene>
<dbReference type="STRING" id="616990.IV54_GL000865"/>
<dbReference type="Proteomes" id="UP000051906">
    <property type="component" value="Unassembled WGS sequence"/>
</dbReference>
<dbReference type="Pfam" id="PF13349">
    <property type="entry name" value="DUF4097"/>
    <property type="match status" value="1"/>
</dbReference>